<protein>
    <submittedName>
        <fullName evidence="1">Uncharacterized protein</fullName>
    </submittedName>
</protein>
<dbReference type="EMBL" id="FN596248">
    <property type="protein sequence ID" value="CCB57980.1"/>
    <property type="molecule type" value="Genomic_DNA"/>
</dbReference>
<keyword evidence="2" id="KW-1185">Reference proteome</keyword>
<sequence length="37" mass="3968">MGLGNPLEVVVHHLLIGGMVGLGYQDGLPMEKFNVEC</sequence>
<name>F6HTH0_VITVI</name>
<dbReference type="AlphaFoldDB" id="F6HTH0"/>
<dbReference type="PaxDb" id="29760-VIT_03s0017g00370.t01"/>
<accession>F6HTH0</accession>
<evidence type="ECO:0000313" key="1">
    <source>
        <dbReference type="EMBL" id="CCB57980.1"/>
    </source>
</evidence>
<dbReference type="HOGENOM" id="CLU_3393168_0_0_1"/>
<dbReference type="InParanoid" id="F6HTH0"/>
<dbReference type="Proteomes" id="UP000009183">
    <property type="component" value="Chromosome 3"/>
</dbReference>
<organism evidence="1 2">
    <name type="scientific">Vitis vinifera</name>
    <name type="common">Grape</name>
    <dbReference type="NCBI Taxonomy" id="29760"/>
    <lineage>
        <taxon>Eukaryota</taxon>
        <taxon>Viridiplantae</taxon>
        <taxon>Streptophyta</taxon>
        <taxon>Embryophyta</taxon>
        <taxon>Tracheophyta</taxon>
        <taxon>Spermatophyta</taxon>
        <taxon>Magnoliopsida</taxon>
        <taxon>eudicotyledons</taxon>
        <taxon>Gunneridae</taxon>
        <taxon>Pentapetalae</taxon>
        <taxon>rosids</taxon>
        <taxon>Vitales</taxon>
        <taxon>Vitaceae</taxon>
        <taxon>Viteae</taxon>
        <taxon>Vitis</taxon>
    </lineage>
</organism>
<reference evidence="2" key="1">
    <citation type="journal article" date="2007" name="Nature">
        <title>The grapevine genome sequence suggests ancestral hexaploidization in major angiosperm phyla.</title>
        <authorList>
            <consortium name="The French-Italian Public Consortium for Grapevine Genome Characterization."/>
            <person name="Jaillon O."/>
            <person name="Aury J.-M."/>
            <person name="Noel B."/>
            <person name="Policriti A."/>
            <person name="Clepet C."/>
            <person name="Casagrande A."/>
            <person name="Choisne N."/>
            <person name="Aubourg S."/>
            <person name="Vitulo N."/>
            <person name="Jubin C."/>
            <person name="Vezzi A."/>
            <person name="Legeai F."/>
            <person name="Hugueney P."/>
            <person name="Dasilva C."/>
            <person name="Horner D."/>
            <person name="Mica E."/>
            <person name="Jublot D."/>
            <person name="Poulain J."/>
            <person name="Bruyere C."/>
            <person name="Billault A."/>
            <person name="Segurens B."/>
            <person name="Gouyvenoux M."/>
            <person name="Ugarte E."/>
            <person name="Cattonaro F."/>
            <person name="Anthouard V."/>
            <person name="Vico V."/>
            <person name="Del Fabbro C."/>
            <person name="Alaux M."/>
            <person name="Di Gaspero G."/>
            <person name="Dumas V."/>
            <person name="Felice N."/>
            <person name="Paillard S."/>
            <person name="Juman I."/>
            <person name="Moroldo M."/>
            <person name="Scalabrin S."/>
            <person name="Canaguier A."/>
            <person name="Le Clainche I."/>
            <person name="Malacrida G."/>
            <person name="Durand E."/>
            <person name="Pesole G."/>
            <person name="Laucou V."/>
            <person name="Chatelet P."/>
            <person name="Merdinoglu D."/>
            <person name="Delledonne M."/>
            <person name="Pezzotti M."/>
            <person name="Lecharny A."/>
            <person name="Scarpelli C."/>
            <person name="Artiguenave F."/>
            <person name="Pe M.E."/>
            <person name="Valle G."/>
            <person name="Morgante M."/>
            <person name="Caboche M."/>
            <person name="Adam-Blondon A.-F."/>
            <person name="Weissenbach J."/>
            <person name="Quetier F."/>
            <person name="Wincker P."/>
        </authorList>
    </citation>
    <scope>NUCLEOTIDE SEQUENCE [LARGE SCALE GENOMIC DNA]</scope>
    <source>
        <strain evidence="2">cv. Pinot noir / PN40024</strain>
    </source>
</reference>
<gene>
    <name evidence="1" type="ordered locus">VIT_03s0017g00370</name>
</gene>
<evidence type="ECO:0000313" key="2">
    <source>
        <dbReference type="Proteomes" id="UP000009183"/>
    </source>
</evidence>
<proteinExistence type="predicted"/>